<dbReference type="InterPro" id="IPR057561">
    <property type="entry name" value="NADase_transloc"/>
</dbReference>
<dbReference type="SUPFAM" id="SSF49785">
    <property type="entry name" value="Galactose-binding domain-like"/>
    <property type="match status" value="1"/>
</dbReference>
<evidence type="ECO:0000313" key="5">
    <source>
        <dbReference type="Proteomes" id="UP001061361"/>
    </source>
</evidence>
<feature type="domain" description="NAD glycohydrolase translocation F5/8 type C" evidence="3">
    <location>
        <begin position="39"/>
        <end position="145"/>
    </location>
</feature>
<reference evidence="4" key="1">
    <citation type="submission" date="2022-08" db="EMBL/GenBank/DDBJ databases">
        <title>Genome Sequence of the sulphate-reducing bacterium, Pseudodesulfovibrio portus JCM14722.</title>
        <authorList>
            <person name="Kondo R."/>
            <person name="Kataoka T."/>
        </authorList>
    </citation>
    <scope>NUCLEOTIDE SEQUENCE</scope>
    <source>
        <strain evidence="4">JCM 14722</strain>
    </source>
</reference>
<evidence type="ECO:0000259" key="3">
    <source>
        <dbReference type="Pfam" id="PF25302"/>
    </source>
</evidence>
<dbReference type="Pfam" id="PF25302">
    <property type="entry name" value="NADase_transloc"/>
    <property type="match status" value="1"/>
</dbReference>
<name>A0ABN6RW14_9BACT</name>
<proteinExistence type="predicted"/>
<evidence type="ECO:0000256" key="1">
    <source>
        <dbReference type="SAM" id="MobiDB-lite"/>
    </source>
</evidence>
<dbReference type="Gene3D" id="2.60.120.260">
    <property type="entry name" value="Galactose-binding domain-like"/>
    <property type="match status" value="1"/>
</dbReference>
<dbReference type="NCBIfam" id="NF047619">
    <property type="entry name" value="NADase_discoid"/>
    <property type="match status" value="1"/>
</dbReference>
<gene>
    <name evidence="4" type="ORF">JCM14722_11030</name>
</gene>
<evidence type="ECO:0000313" key="4">
    <source>
        <dbReference type="EMBL" id="BDQ33561.1"/>
    </source>
</evidence>
<dbReference type="Proteomes" id="UP001061361">
    <property type="component" value="Chromosome"/>
</dbReference>
<feature type="signal peptide" evidence="2">
    <location>
        <begin position="1"/>
        <end position="26"/>
    </location>
</feature>
<keyword evidence="5" id="KW-1185">Reference proteome</keyword>
<accession>A0ABN6RW14</accession>
<protein>
    <recommendedName>
        <fullName evidence="3">NAD glycohydrolase translocation F5/8 type C domain-containing protein</fullName>
    </recommendedName>
</protein>
<feature type="region of interest" description="Disordered" evidence="1">
    <location>
        <begin position="191"/>
        <end position="298"/>
    </location>
</feature>
<feature type="compositionally biased region" description="Low complexity" evidence="1">
    <location>
        <begin position="209"/>
        <end position="228"/>
    </location>
</feature>
<evidence type="ECO:0000256" key="2">
    <source>
        <dbReference type="SAM" id="SignalP"/>
    </source>
</evidence>
<feature type="compositionally biased region" description="Low complexity" evidence="1">
    <location>
        <begin position="255"/>
        <end position="265"/>
    </location>
</feature>
<dbReference type="InterPro" id="IPR008979">
    <property type="entry name" value="Galactose-bd-like_sf"/>
</dbReference>
<organism evidence="4 5">
    <name type="scientific">Pseudodesulfovibrio portus</name>
    <dbReference type="NCBI Taxonomy" id="231439"/>
    <lineage>
        <taxon>Bacteria</taxon>
        <taxon>Pseudomonadati</taxon>
        <taxon>Thermodesulfobacteriota</taxon>
        <taxon>Desulfovibrionia</taxon>
        <taxon>Desulfovibrionales</taxon>
        <taxon>Desulfovibrionaceae</taxon>
    </lineage>
</organism>
<dbReference type="EMBL" id="AP026708">
    <property type="protein sequence ID" value="BDQ33561.1"/>
    <property type="molecule type" value="Genomic_DNA"/>
</dbReference>
<feature type="chain" id="PRO_5046495737" description="NAD glycohydrolase translocation F5/8 type C domain-containing protein" evidence="2">
    <location>
        <begin position="27"/>
        <end position="445"/>
    </location>
</feature>
<sequence length="445" mass="46677">MSNVKPLLLGPAALLLAVLVCVPALGAPVDGVEVTVRNHEGSFVGANLIDNDPETAWVGGGTGVGPGKWIEFTFPADVRLDSLRVANGHQGKGRFDKFRRLTRGVILYPDETRQKFTLKPVSGVQTIRLEPKTVRTFRVIITGVAPAAGDEAMGKAKVAVSEMTVFGEIVGAAGAGAAGEANLPAEVETAAGKPDPVAQATPKPKGEKVPGPIAKAKPAVKPKPAAKAEAGRTEPAEAGETAPKKAAPVDKAEPVKPASKPAAKTPPKKIAAKKIAAEKPVSKKSAAKPKPKAKAGNTAAGSVAYLRPVTEVPADKPLQAGVISPWLDLELVAGIKRFLSHLTTLSDSFPDVLASAIREKERGAFLSLQAETRKKKEFNNHHIAMLELIGLNFDKPVESGGAVSTLVHGPCRYYVGDRGYEFQVNALFTLVNEGGTWLISGVRDK</sequence>
<keyword evidence="2" id="KW-0732">Signal</keyword>